<keyword evidence="3" id="KW-1185">Reference proteome</keyword>
<sequence>MKKMRVFVGFFLVMIVLILGIGGYKYGPLFNFYIIPPSPQKFASIAVNEMNQKGLFARGNYWEKVKQETLHKVKGAKSYAETLPALSKAVEVAGGKHSAIYQENQVDKTNVVMPTAKVNQGILTIEIPEFVGSEAQAKTYAKKISSALLNTSYKDLIIDLSKNQGGDMGPMISGLAPILPDGTLVFAIDKNHSEREVTLSNNQLSGGGTPVDIGSAKKIKDLRIALLLGKETGSSGEITAMSFLGLKNVKTFGTPTAGYTTVNWQYNMYNGYTMQLTTEMLKDRMGKVYKNSPIEPDVQTDQAYEKATQWLKSENSK</sequence>
<dbReference type="SUPFAM" id="SSF52096">
    <property type="entry name" value="ClpP/crotonase"/>
    <property type="match status" value="1"/>
</dbReference>
<dbReference type="Gene3D" id="3.90.226.10">
    <property type="entry name" value="2-enoyl-CoA Hydratase, Chain A, domain 1"/>
    <property type="match status" value="1"/>
</dbReference>
<dbReference type="InterPro" id="IPR005151">
    <property type="entry name" value="Tail-specific_protease"/>
</dbReference>
<name>A0A430AFF2_9ENTE</name>
<dbReference type="Pfam" id="PF03572">
    <property type="entry name" value="Peptidase_S41"/>
    <property type="match status" value="1"/>
</dbReference>
<gene>
    <name evidence="2" type="ORF">CBF30_09345</name>
</gene>
<dbReference type="EMBL" id="NGJZ01000003">
    <property type="protein sequence ID" value="RSU06449.1"/>
    <property type="molecule type" value="Genomic_DNA"/>
</dbReference>
<dbReference type="RefSeq" id="WP_126825726.1">
    <property type="nucleotide sequence ID" value="NZ_JBHLWU010000001.1"/>
</dbReference>
<reference evidence="2 3" key="1">
    <citation type="submission" date="2017-05" db="EMBL/GenBank/DDBJ databases">
        <title>Vagococcus spp. assemblies.</title>
        <authorList>
            <person name="Gulvik C.A."/>
        </authorList>
    </citation>
    <scope>NUCLEOTIDE SEQUENCE [LARGE SCALE GENOMIC DNA]</scope>
    <source>
        <strain evidence="2 3">DSM 24756</strain>
    </source>
</reference>
<comment type="caution">
    <text evidence="2">The sequence shown here is derived from an EMBL/GenBank/DDBJ whole genome shotgun (WGS) entry which is preliminary data.</text>
</comment>
<dbReference type="GO" id="GO:0008236">
    <property type="term" value="F:serine-type peptidase activity"/>
    <property type="evidence" value="ECO:0007669"/>
    <property type="project" value="InterPro"/>
</dbReference>
<organism evidence="2 3">
    <name type="scientific">Vagococcus entomophilus</name>
    <dbReference type="NCBI Taxonomy" id="1160095"/>
    <lineage>
        <taxon>Bacteria</taxon>
        <taxon>Bacillati</taxon>
        <taxon>Bacillota</taxon>
        <taxon>Bacilli</taxon>
        <taxon>Lactobacillales</taxon>
        <taxon>Enterococcaceae</taxon>
        <taxon>Vagococcus</taxon>
    </lineage>
</organism>
<dbReference type="GO" id="GO:0006508">
    <property type="term" value="P:proteolysis"/>
    <property type="evidence" value="ECO:0007669"/>
    <property type="project" value="InterPro"/>
</dbReference>
<proteinExistence type="predicted"/>
<dbReference type="SMART" id="SM00245">
    <property type="entry name" value="TSPc"/>
    <property type="match status" value="1"/>
</dbReference>
<dbReference type="AlphaFoldDB" id="A0A430AFF2"/>
<evidence type="ECO:0000259" key="1">
    <source>
        <dbReference type="SMART" id="SM00245"/>
    </source>
</evidence>
<accession>A0A430AFF2</accession>
<dbReference type="OrthoDB" id="7314861at2"/>
<protein>
    <recommendedName>
        <fullName evidence="1">Tail specific protease domain-containing protein</fullName>
    </recommendedName>
</protein>
<evidence type="ECO:0000313" key="3">
    <source>
        <dbReference type="Proteomes" id="UP000288669"/>
    </source>
</evidence>
<evidence type="ECO:0000313" key="2">
    <source>
        <dbReference type="EMBL" id="RSU06449.1"/>
    </source>
</evidence>
<dbReference type="Proteomes" id="UP000288669">
    <property type="component" value="Unassembled WGS sequence"/>
</dbReference>
<dbReference type="InterPro" id="IPR029045">
    <property type="entry name" value="ClpP/crotonase-like_dom_sf"/>
</dbReference>
<feature type="domain" description="Tail specific protease" evidence="1">
    <location>
        <begin position="87"/>
        <end position="301"/>
    </location>
</feature>